<name>G1D327_9CAUD</name>
<protein>
    <recommendedName>
        <fullName evidence="4">Ead/Ea22-like family protein</fullName>
    </recommendedName>
</protein>
<dbReference type="OrthoDB" id="18637at10239"/>
<keyword evidence="1" id="KW-0175">Coiled coil</keyword>
<dbReference type="EMBL" id="JF937098">
    <property type="protein sequence ID" value="AEK09177.1"/>
    <property type="molecule type" value="Genomic_DNA"/>
</dbReference>
<sequence>MSDVVERAKVALEGVAYGPWEFDCSDEGMQAVGGPVIWLGDGDLGFRVEAHYQDDRNAEFVAQARTLVPELIAEVERKSAQLAEWRAQYDAIDAENERLRAALGDAWDDGNATGLDGWIGPGIGDSRGVDDQAVYNRNRFLDAALGKGASHGPLYPYKILAALDTEGEA</sequence>
<keyword evidence="3" id="KW-1185">Reference proteome</keyword>
<reference evidence="2 3" key="1">
    <citation type="journal article" date="2012" name="J. Virol.">
        <title>Complete Genome Sequences of 138 Mycobacteriophages.</title>
        <authorList>
            <consortium name="the Science Education Alliance Phage Hunters Advancing Genomics and Evolutionary Science Program"/>
            <consortium name="the KwaZulu-Natal Research Institute for Tuberculosis and HIV Mycobacterial Genetics Course Students"/>
            <consortium name="the Phage Hunters Integrating Research and Education Program"/>
            <person name="Hatfull G.F."/>
        </authorList>
    </citation>
    <scope>NUCLEOTIDE SEQUENCE [LARGE SCALE GENOMIC DNA]</scope>
    <source>
        <strain evidence="2 3">Ibhubesi</strain>
    </source>
</reference>
<evidence type="ECO:0008006" key="4">
    <source>
        <dbReference type="Google" id="ProtNLM"/>
    </source>
</evidence>
<evidence type="ECO:0000256" key="1">
    <source>
        <dbReference type="SAM" id="Coils"/>
    </source>
</evidence>
<evidence type="ECO:0000313" key="2">
    <source>
        <dbReference type="EMBL" id="AEK09177.1"/>
    </source>
</evidence>
<dbReference type="RefSeq" id="YP_009636703.1">
    <property type="nucleotide sequence ID" value="NC_042319.1"/>
</dbReference>
<dbReference type="GeneID" id="40233446"/>
<organism evidence="2 3">
    <name type="scientific">Mycobacterium phage Ibhubesi</name>
    <dbReference type="NCBI Taxonomy" id="2922205"/>
    <lineage>
        <taxon>Viruses</taxon>
        <taxon>Duplodnaviria</taxon>
        <taxon>Heunggongvirae</taxon>
        <taxon>Uroviricota</taxon>
        <taxon>Caudoviricetes</taxon>
        <taxon>Gracegardnervirinae</taxon>
        <taxon>Cheoctovirus</taxon>
        <taxon>Cheoctovirus ibhubesi</taxon>
        <taxon>Mycobacterium virus Ibhubesi</taxon>
    </lineage>
</organism>
<gene>
    <name evidence="2" type="primary">81</name>
    <name evidence="2" type="ORF">PBI_IBHUBESI_81</name>
</gene>
<evidence type="ECO:0000313" key="3">
    <source>
        <dbReference type="Proteomes" id="UP000008408"/>
    </source>
</evidence>
<proteinExistence type="predicted"/>
<feature type="coiled-coil region" evidence="1">
    <location>
        <begin position="75"/>
        <end position="102"/>
    </location>
</feature>
<dbReference type="Proteomes" id="UP000008408">
    <property type="component" value="Segment"/>
</dbReference>
<accession>G1D327</accession>